<dbReference type="RefSeq" id="WP_110975155.1">
    <property type="nucleotide sequence ID" value="NZ_JAYMFB010000001.1"/>
</dbReference>
<evidence type="ECO:0000313" key="2">
    <source>
        <dbReference type="Proteomes" id="UP000249282"/>
    </source>
</evidence>
<name>A0A2W5S3I1_ACIJO</name>
<gene>
    <name evidence="1" type="ORF">DI542_01410</name>
</gene>
<dbReference type="GO" id="GO:0003677">
    <property type="term" value="F:DNA binding"/>
    <property type="evidence" value="ECO:0007669"/>
    <property type="project" value="InterPro"/>
</dbReference>
<sequence length="62" mass="7276">MRPSDLMRYFKCKTKRELSLKTGYSEVTLWKWEKKGIPPRTQAVFELTTKGKLKADLETLTP</sequence>
<reference evidence="1 2" key="1">
    <citation type="submission" date="2017-11" db="EMBL/GenBank/DDBJ databases">
        <title>Infants hospitalized years apart are colonized by the same room-sourced microbial strains.</title>
        <authorList>
            <person name="Brooks B."/>
            <person name="Olm M.R."/>
            <person name="Firek B.A."/>
            <person name="Baker R."/>
            <person name="Thomas B.C."/>
            <person name="Morowitz M.J."/>
            <person name="Banfield J.F."/>
        </authorList>
    </citation>
    <scope>NUCLEOTIDE SEQUENCE [LARGE SCALE GENOMIC DNA]</scope>
    <source>
        <strain evidence="1">S2_003_000_R3_20</strain>
    </source>
</reference>
<proteinExistence type="predicted"/>
<accession>A0A2W5S3I1</accession>
<dbReference type="AlphaFoldDB" id="A0A2W5S3I1"/>
<evidence type="ECO:0008006" key="3">
    <source>
        <dbReference type="Google" id="ProtNLM"/>
    </source>
</evidence>
<evidence type="ECO:0000313" key="1">
    <source>
        <dbReference type="EMBL" id="PZQ93525.1"/>
    </source>
</evidence>
<dbReference type="Proteomes" id="UP000249282">
    <property type="component" value="Unassembled WGS sequence"/>
</dbReference>
<dbReference type="InterPro" id="IPR010982">
    <property type="entry name" value="Lambda_DNA-bd_dom_sf"/>
</dbReference>
<dbReference type="Gene3D" id="1.10.260.40">
    <property type="entry name" value="lambda repressor-like DNA-binding domains"/>
    <property type="match status" value="1"/>
</dbReference>
<organism evidence="1 2">
    <name type="scientific">Acinetobacter johnsonii</name>
    <dbReference type="NCBI Taxonomy" id="40214"/>
    <lineage>
        <taxon>Bacteria</taxon>
        <taxon>Pseudomonadati</taxon>
        <taxon>Pseudomonadota</taxon>
        <taxon>Gammaproteobacteria</taxon>
        <taxon>Moraxellales</taxon>
        <taxon>Moraxellaceae</taxon>
        <taxon>Acinetobacter</taxon>
    </lineage>
</organism>
<dbReference type="EMBL" id="QFQJ01000003">
    <property type="protein sequence ID" value="PZQ93525.1"/>
    <property type="molecule type" value="Genomic_DNA"/>
</dbReference>
<comment type="caution">
    <text evidence="1">The sequence shown here is derived from an EMBL/GenBank/DDBJ whole genome shotgun (WGS) entry which is preliminary data.</text>
</comment>
<protein>
    <recommendedName>
        <fullName evidence="3">Transcriptional regulator</fullName>
    </recommendedName>
</protein>